<keyword evidence="9" id="KW-1185">Reference proteome</keyword>
<dbReference type="InterPro" id="IPR005797">
    <property type="entry name" value="Cyt_b/b6_N"/>
</dbReference>
<dbReference type="InterPro" id="IPR016174">
    <property type="entry name" value="Di-haem_cyt_TM"/>
</dbReference>
<keyword evidence="1 4" id="KW-0349">Heme</keyword>
<keyword evidence="5" id="KW-1133">Transmembrane helix</keyword>
<organism evidence="8 9">
    <name type="scientific">Gimesia alba</name>
    <dbReference type="NCBI Taxonomy" id="2527973"/>
    <lineage>
        <taxon>Bacteria</taxon>
        <taxon>Pseudomonadati</taxon>
        <taxon>Planctomycetota</taxon>
        <taxon>Planctomycetia</taxon>
        <taxon>Planctomycetales</taxon>
        <taxon>Planctomycetaceae</taxon>
        <taxon>Gimesia</taxon>
    </lineage>
</organism>
<accession>A0A517REU1</accession>
<dbReference type="EMBL" id="CP036269">
    <property type="protein sequence ID" value="QDT42370.1"/>
    <property type="molecule type" value="Genomic_DNA"/>
</dbReference>
<gene>
    <name evidence="8" type="primary">petB</name>
    <name evidence="8" type="ORF">Pan241w_24540</name>
</gene>
<protein>
    <submittedName>
        <fullName evidence="8">Cytochrome b6</fullName>
    </submittedName>
</protein>
<dbReference type="InterPro" id="IPR036150">
    <property type="entry name" value="Cyt_b/b6_C_sf"/>
</dbReference>
<evidence type="ECO:0000259" key="7">
    <source>
        <dbReference type="PROSITE" id="PS51007"/>
    </source>
</evidence>
<dbReference type="AlphaFoldDB" id="A0A517REU1"/>
<dbReference type="Gene3D" id="1.10.760.10">
    <property type="entry name" value="Cytochrome c-like domain"/>
    <property type="match status" value="1"/>
</dbReference>
<keyword evidence="2 4" id="KW-0479">Metal-binding</keyword>
<dbReference type="GO" id="GO:0016491">
    <property type="term" value="F:oxidoreductase activity"/>
    <property type="evidence" value="ECO:0007669"/>
    <property type="project" value="InterPro"/>
</dbReference>
<feature type="transmembrane region" description="Helical" evidence="5">
    <location>
        <begin position="120"/>
        <end position="139"/>
    </location>
</feature>
<evidence type="ECO:0000256" key="5">
    <source>
        <dbReference type="SAM" id="Phobius"/>
    </source>
</evidence>
<dbReference type="PROSITE" id="PS51007">
    <property type="entry name" value="CYTC"/>
    <property type="match status" value="2"/>
</dbReference>
<dbReference type="InterPro" id="IPR036909">
    <property type="entry name" value="Cyt_c-like_dom_sf"/>
</dbReference>
<reference evidence="8 9" key="1">
    <citation type="submission" date="2019-02" db="EMBL/GenBank/DDBJ databases">
        <title>Deep-cultivation of Planctomycetes and their phenomic and genomic characterization uncovers novel biology.</title>
        <authorList>
            <person name="Wiegand S."/>
            <person name="Jogler M."/>
            <person name="Boedeker C."/>
            <person name="Pinto D."/>
            <person name="Vollmers J."/>
            <person name="Rivas-Marin E."/>
            <person name="Kohn T."/>
            <person name="Peeters S.H."/>
            <person name="Heuer A."/>
            <person name="Rast P."/>
            <person name="Oberbeckmann S."/>
            <person name="Bunk B."/>
            <person name="Jeske O."/>
            <person name="Meyerdierks A."/>
            <person name="Storesund J.E."/>
            <person name="Kallscheuer N."/>
            <person name="Luecker S."/>
            <person name="Lage O.M."/>
            <person name="Pohl T."/>
            <person name="Merkel B.J."/>
            <person name="Hornburger P."/>
            <person name="Mueller R.-W."/>
            <person name="Bruemmer F."/>
            <person name="Labrenz M."/>
            <person name="Spormann A.M."/>
            <person name="Op den Camp H."/>
            <person name="Overmann J."/>
            <person name="Amann R."/>
            <person name="Jetten M.S.M."/>
            <person name="Mascher T."/>
            <person name="Medema M.H."/>
            <person name="Devos D.P."/>
            <person name="Kaster A.-K."/>
            <person name="Ovreas L."/>
            <person name="Rohde M."/>
            <person name="Galperin M.Y."/>
            <person name="Jogler C."/>
        </authorList>
    </citation>
    <scope>NUCLEOTIDE SEQUENCE [LARGE SCALE GENOMIC DNA]</scope>
    <source>
        <strain evidence="8 9">Pan241w</strain>
    </source>
</reference>
<evidence type="ECO:0000259" key="6">
    <source>
        <dbReference type="PROSITE" id="PS51002"/>
    </source>
</evidence>
<dbReference type="InterPro" id="IPR027387">
    <property type="entry name" value="Cytb/b6-like_sf"/>
</dbReference>
<dbReference type="PROSITE" id="PS51002">
    <property type="entry name" value="CYTB_NTER"/>
    <property type="match status" value="1"/>
</dbReference>
<evidence type="ECO:0000256" key="3">
    <source>
        <dbReference type="ARBA" id="ARBA00023004"/>
    </source>
</evidence>
<dbReference type="InterPro" id="IPR009056">
    <property type="entry name" value="Cyt_c-like_dom"/>
</dbReference>
<feature type="transmembrane region" description="Helical" evidence="5">
    <location>
        <begin position="188"/>
        <end position="210"/>
    </location>
</feature>
<keyword evidence="5" id="KW-0812">Transmembrane</keyword>
<dbReference type="Pfam" id="PF00033">
    <property type="entry name" value="Cytochrome_B"/>
    <property type="match status" value="1"/>
</dbReference>
<evidence type="ECO:0000313" key="9">
    <source>
        <dbReference type="Proteomes" id="UP000317171"/>
    </source>
</evidence>
<dbReference type="GO" id="GO:0009055">
    <property type="term" value="F:electron transfer activity"/>
    <property type="evidence" value="ECO:0007669"/>
    <property type="project" value="InterPro"/>
</dbReference>
<dbReference type="PANTHER" id="PTHR19271:SF16">
    <property type="entry name" value="CYTOCHROME B"/>
    <property type="match status" value="1"/>
</dbReference>
<dbReference type="Proteomes" id="UP000317171">
    <property type="component" value="Chromosome"/>
</dbReference>
<dbReference type="GO" id="GO:0020037">
    <property type="term" value="F:heme binding"/>
    <property type="evidence" value="ECO:0007669"/>
    <property type="project" value="InterPro"/>
</dbReference>
<name>A0A517REU1_9PLAN</name>
<keyword evidence="3 4" id="KW-0408">Iron</keyword>
<dbReference type="Gene3D" id="1.20.810.10">
    <property type="entry name" value="Cytochrome Bc1 Complex, Chain C"/>
    <property type="match status" value="1"/>
</dbReference>
<dbReference type="RefSeq" id="WP_145215484.1">
    <property type="nucleotide sequence ID" value="NZ_CP036269.1"/>
</dbReference>
<sequence>MLSEKTKQWIDERTGYKNFFHAIFLLNFPTKRRSRWQNIWGGALVLLMLLEIVTGTLLMTVYSPSEAAAWGSVHYIETQVDLGWFVRGLHHYVAHMMIVAVIIHIFLVIISAGYRKPKEFIYWTSLLIGGVIVGLTITGNPLPWDQKGYWSYQIETGIAGTMPVIGSTLRSVIVGGSEFGNLTLTRLYTIHVVVLPVIAILLFTIHMALVRRDRLRTAKIKEAADDPEIDFELDDDDPVKDEITQPYWPYQTTRTLVLTLILIGIVILQMVVYPTLKNQHVAPELAEWEMDMPLSEIKLEAPAVSDSSIPFIARPEWFVRFLFELRHMVPKELEVLVTAVLPGVLLAILILVPFYEKFFGEKWGQRLAIAVYVGGLVIISGISWYSIKTERSAPDYSLKRSQEIAYAARASWLAQKNGVPPEGPASLLRNDPKSMGPLIFARHCGVCHTWNGHDGTGLNIMEMKDGKKVKATPRASDLAGFASKEWIAEFLTDPTAPKFFGHLGSSKGGDAILHGDMSDWADSYVGPEGVLSKEDIEAVSALIAREAKHRNAEPLSEAVMKRGVSVFSGIDFKDKSGKVVDFDGYCAQCHAMKAGDPEEEGGGAAPDLNGYGSTKWLSDFIRNPGAEHFYSDKNIMPAFEESKLSQHDLNLLVNWMRGEWQRPEEEK</sequence>
<feature type="transmembrane region" description="Helical" evidence="5">
    <location>
        <begin position="335"/>
        <end position="355"/>
    </location>
</feature>
<dbReference type="PANTHER" id="PTHR19271">
    <property type="entry name" value="CYTOCHROME B"/>
    <property type="match status" value="1"/>
</dbReference>
<dbReference type="SUPFAM" id="SSF81648">
    <property type="entry name" value="a domain/subunit of cytochrome bc1 complex (Ubiquinol-cytochrome c reductase)"/>
    <property type="match status" value="1"/>
</dbReference>
<evidence type="ECO:0000256" key="4">
    <source>
        <dbReference type="PROSITE-ProRule" id="PRU00433"/>
    </source>
</evidence>
<feature type="domain" description="Cytochrome c" evidence="7">
    <location>
        <begin position="431"/>
        <end position="547"/>
    </location>
</feature>
<feature type="transmembrane region" description="Helical" evidence="5">
    <location>
        <begin position="256"/>
        <end position="276"/>
    </location>
</feature>
<feature type="transmembrane region" description="Helical" evidence="5">
    <location>
        <begin position="92"/>
        <end position="113"/>
    </location>
</feature>
<feature type="domain" description="Cytochrome c" evidence="7">
    <location>
        <begin position="558"/>
        <end position="660"/>
    </location>
</feature>
<dbReference type="GO" id="GO:0046872">
    <property type="term" value="F:metal ion binding"/>
    <property type="evidence" value="ECO:0007669"/>
    <property type="project" value="UniProtKB-KW"/>
</dbReference>
<evidence type="ECO:0000256" key="1">
    <source>
        <dbReference type="ARBA" id="ARBA00022617"/>
    </source>
</evidence>
<dbReference type="GO" id="GO:0022904">
    <property type="term" value="P:respiratory electron transport chain"/>
    <property type="evidence" value="ECO:0007669"/>
    <property type="project" value="InterPro"/>
</dbReference>
<keyword evidence="5" id="KW-0472">Membrane</keyword>
<dbReference type="Pfam" id="PF13442">
    <property type="entry name" value="Cytochrome_CBB3"/>
    <property type="match status" value="1"/>
</dbReference>
<dbReference type="GO" id="GO:0016020">
    <property type="term" value="C:membrane"/>
    <property type="evidence" value="ECO:0007669"/>
    <property type="project" value="InterPro"/>
</dbReference>
<feature type="transmembrane region" description="Helical" evidence="5">
    <location>
        <begin position="39"/>
        <end position="62"/>
    </location>
</feature>
<feature type="transmembrane region" description="Helical" evidence="5">
    <location>
        <begin position="367"/>
        <end position="387"/>
    </location>
</feature>
<dbReference type="KEGG" id="gaz:Pan241w_24540"/>
<dbReference type="OrthoDB" id="9804503at2"/>
<evidence type="ECO:0000313" key="8">
    <source>
        <dbReference type="EMBL" id="QDT42370.1"/>
    </source>
</evidence>
<dbReference type="SUPFAM" id="SSF46626">
    <property type="entry name" value="Cytochrome c"/>
    <property type="match status" value="2"/>
</dbReference>
<feature type="domain" description="Cytochrome b/b6 N-terminal region profile" evidence="6">
    <location>
        <begin position="6"/>
        <end position="219"/>
    </location>
</feature>
<evidence type="ECO:0000256" key="2">
    <source>
        <dbReference type="ARBA" id="ARBA00022723"/>
    </source>
</evidence>
<dbReference type="SUPFAM" id="SSF81342">
    <property type="entry name" value="Transmembrane di-heme cytochromes"/>
    <property type="match status" value="1"/>
</dbReference>
<proteinExistence type="predicted"/>